<dbReference type="InterPro" id="IPR036412">
    <property type="entry name" value="HAD-like_sf"/>
</dbReference>
<keyword evidence="1" id="KW-0378">Hydrolase</keyword>
<proteinExistence type="predicted"/>
<protein>
    <submittedName>
        <fullName evidence="1">Phosphoserine phosphatase protein</fullName>
        <ecNumber evidence="1">3.1.3.3</ecNumber>
    </submittedName>
</protein>
<accession>U2DSV7</accession>
<dbReference type="InterPro" id="IPR023214">
    <property type="entry name" value="HAD_sf"/>
</dbReference>
<dbReference type="InterPro" id="IPR006379">
    <property type="entry name" value="HAD-SF_hydro_IIB"/>
</dbReference>
<dbReference type="GO" id="GO:0005829">
    <property type="term" value="C:cytosol"/>
    <property type="evidence" value="ECO:0007669"/>
    <property type="project" value="TreeGrafter"/>
</dbReference>
<dbReference type="PANTHER" id="PTHR10000">
    <property type="entry name" value="PHOSPHOSERINE PHOSPHATASE"/>
    <property type="match status" value="1"/>
</dbReference>
<dbReference type="GO" id="GO:0016791">
    <property type="term" value="F:phosphatase activity"/>
    <property type="evidence" value="ECO:0007669"/>
    <property type="project" value="TreeGrafter"/>
</dbReference>
<dbReference type="Pfam" id="PF08282">
    <property type="entry name" value="Hydrolase_3"/>
    <property type="match status" value="1"/>
</dbReference>
<dbReference type="InParanoid" id="U2DSV7"/>
<dbReference type="EMBL" id="AFNU02000009">
    <property type="protein sequence ID" value="ERJ11577.1"/>
    <property type="molecule type" value="Genomic_DNA"/>
</dbReference>
<evidence type="ECO:0000313" key="1">
    <source>
        <dbReference type="EMBL" id="ERJ11577.1"/>
    </source>
</evidence>
<reference evidence="1 2" key="2">
    <citation type="journal article" date="2013" name="PLoS ONE">
        <title>INDIGO - INtegrated Data Warehouse of MIcrobial GenOmes with Examples from the Red Sea Extremophiles.</title>
        <authorList>
            <person name="Alam I."/>
            <person name="Antunes A."/>
            <person name="Kamau A.A."/>
            <person name="Ba Alawi W."/>
            <person name="Kalkatawi M."/>
            <person name="Stingl U."/>
            <person name="Bajic V.B."/>
        </authorList>
    </citation>
    <scope>NUCLEOTIDE SEQUENCE [LARGE SCALE GENOMIC DNA]</scope>
    <source>
        <strain evidence="1 2">SSD-17B</strain>
    </source>
</reference>
<dbReference type="SFLD" id="SFLDS00003">
    <property type="entry name" value="Haloacid_Dehalogenase"/>
    <property type="match status" value="1"/>
</dbReference>
<dbReference type="eggNOG" id="COG0561">
    <property type="taxonomic scope" value="Bacteria"/>
</dbReference>
<dbReference type="Proteomes" id="UP000005707">
    <property type="component" value="Unassembled WGS sequence"/>
</dbReference>
<dbReference type="CDD" id="cd07516">
    <property type="entry name" value="HAD_Pase"/>
    <property type="match status" value="1"/>
</dbReference>
<dbReference type="STRING" id="1033810.HLPCO_002278"/>
<comment type="caution">
    <text evidence="1">The sequence shown here is derived from an EMBL/GenBank/DDBJ whole genome shotgun (WGS) entry which is preliminary data.</text>
</comment>
<sequence length="273" mass="31483">MKKHLVLMDLDGTLLDREKKVSKLNKKAIKEIVKQGHVVVIATGRAHYRSHMIYDELELDTILVNRNANHIHSPKDQTFQENIQFIPKHDLKKILDFKLNERDEIKSLYFENKNAVHVLKGDNKFYSQYKLCKIIKQIDYAVNTDVNVISMFVKNESVQEITSLIHNIDSIQCDWFNHDGRFEHTFIQIYPKNTDKCNAINLLNDYYGIKQEHTIAIGDQMNDLKMIKNAGTGVAMGNANKSVKEVADIVLKQTNNESAVGLFLSDYFNLEIS</sequence>
<evidence type="ECO:0000313" key="2">
    <source>
        <dbReference type="Proteomes" id="UP000005707"/>
    </source>
</evidence>
<dbReference type="SFLD" id="SFLDG01140">
    <property type="entry name" value="C2.B:_Phosphomannomutase_and_P"/>
    <property type="match status" value="1"/>
</dbReference>
<dbReference type="RefSeq" id="WP_008825484.1">
    <property type="nucleotide sequence ID" value="NZ_AFNU02000009.1"/>
</dbReference>
<name>U2DSV7_9MOLU</name>
<dbReference type="NCBIfam" id="TIGR00099">
    <property type="entry name" value="Cof-subfamily"/>
    <property type="match status" value="1"/>
</dbReference>
<dbReference type="Gene3D" id="3.40.50.1000">
    <property type="entry name" value="HAD superfamily/HAD-like"/>
    <property type="match status" value="1"/>
</dbReference>
<dbReference type="Gene3D" id="3.30.1240.10">
    <property type="match status" value="1"/>
</dbReference>
<gene>
    <name evidence="1" type="ORF">HLPCO_002278</name>
</gene>
<dbReference type="PROSITE" id="PS01229">
    <property type="entry name" value="COF_2"/>
    <property type="match status" value="1"/>
</dbReference>
<dbReference type="AlphaFoldDB" id="U2DSV7"/>
<reference evidence="1 2" key="1">
    <citation type="journal article" date="2011" name="J. Bacteriol.">
        <title>Genome sequence of Haloplasma contractile, an unusual contractile bacterium from a deep-sea anoxic brine lake.</title>
        <authorList>
            <person name="Antunes A."/>
            <person name="Alam I."/>
            <person name="El Dorry H."/>
            <person name="Siam R."/>
            <person name="Robertson A."/>
            <person name="Bajic V.B."/>
            <person name="Stingl U."/>
        </authorList>
    </citation>
    <scope>NUCLEOTIDE SEQUENCE [LARGE SCALE GENOMIC DNA]</scope>
    <source>
        <strain evidence="1 2">SSD-17B</strain>
    </source>
</reference>
<dbReference type="PANTHER" id="PTHR10000:SF23">
    <property type="entry name" value="5-AMINO-6-(5-PHOSPHO-D-RIBITYLAMINO)URACIL PHOSPHATASE YITU"/>
    <property type="match status" value="1"/>
</dbReference>
<dbReference type="EC" id="3.1.3.3" evidence="1"/>
<dbReference type="InterPro" id="IPR000150">
    <property type="entry name" value="Cof"/>
</dbReference>
<dbReference type="SUPFAM" id="SSF56784">
    <property type="entry name" value="HAD-like"/>
    <property type="match status" value="1"/>
</dbReference>
<dbReference type="GO" id="GO:0000287">
    <property type="term" value="F:magnesium ion binding"/>
    <property type="evidence" value="ECO:0007669"/>
    <property type="project" value="TreeGrafter"/>
</dbReference>
<keyword evidence="2" id="KW-1185">Reference proteome</keyword>
<dbReference type="NCBIfam" id="TIGR01484">
    <property type="entry name" value="HAD-SF-IIB"/>
    <property type="match status" value="1"/>
</dbReference>
<organism evidence="1 2">
    <name type="scientific">Haloplasma contractile SSD-17B</name>
    <dbReference type="NCBI Taxonomy" id="1033810"/>
    <lineage>
        <taxon>Bacteria</taxon>
        <taxon>Bacillati</taxon>
        <taxon>Mycoplasmatota</taxon>
        <taxon>Mollicutes</taxon>
        <taxon>Haloplasmatales</taxon>
        <taxon>Haloplasmataceae</taxon>
        <taxon>Haloplasma</taxon>
    </lineage>
</organism>
<dbReference type="OrthoDB" id="9806027at2"/>